<dbReference type="Gene3D" id="3.30.70.1440">
    <property type="entry name" value="Multidrug efflux transporter AcrB pore domain"/>
    <property type="match status" value="1"/>
</dbReference>
<accession>A0A8J6N1P6</accession>
<dbReference type="EMBL" id="JACNJD010000367">
    <property type="protein sequence ID" value="MBC8179282.1"/>
    <property type="molecule type" value="Genomic_DNA"/>
</dbReference>
<evidence type="ECO:0000313" key="3">
    <source>
        <dbReference type="Proteomes" id="UP000650524"/>
    </source>
</evidence>
<feature type="transmembrane region" description="Helical" evidence="1">
    <location>
        <begin position="429"/>
        <end position="449"/>
    </location>
</feature>
<dbReference type="SUPFAM" id="SSF82866">
    <property type="entry name" value="Multidrug efflux transporter AcrB transmembrane domain"/>
    <property type="match status" value="2"/>
</dbReference>
<feature type="transmembrane region" description="Helical" evidence="1">
    <location>
        <begin position="336"/>
        <end position="355"/>
    </location>
</feature>
<name>A0A8J6N1P6_9DELT</name>
<dbReference type="Proteomes" id="UP000650524">
    <property type="component" value="Unassembled WGS sequence"/>
</dbReference>
<dbReference type="Gene3D" id="3.30.70.1320">
    <property type="entry name" value="Multidrug efflux transporter AcrB pore domain like"/>
    <property type="match status" value="1"/>
</dbReference>
<feature type="transmembrane region" description="Helical" evidence="1">
    <location>
        <begin position="882"/>
        <end position="902"/>
    </location>
</feature>
<feature type="transmembrane region" description="Helical" evidence="1">
    <location>
        <begin position="856"/>
        <end position="875"/>
    </location>
</feature>
<dbReference type="Gene3D" id="3.30.70.1430">
    <property type="entry name" value="Multidrug efflux transporter AcrB pore domain"/>
    <property type="match status" value="2"/>
</dbReference>
<keyword evidence="1" id="KW-0472">Membrane</keyword>
<dbReference type="AlphaFoldDB" id="A0A8J6N1P6"/>
<feature type="transmembrane region" description="Helical" evidence="1">
    <location>
        <begin position="469"/>
        <end position="492"/>
    </location>
</feature>
<reference evidence="2 3" key="1">
    <citation type="submission" date="2020-08" db="EMBL/GenBank/DDBJ databases">
        <title>Bridging the membrane lipid divide: bacteria of the FCB group superphylum have the potential to synthesize archaeal ether lipids.</title>
        <authorList>
            <person name="Villanueva L."/>
            <person name="Von Meijenfeldt F.A.B."/>
            <person name="Westbye A.B."/>
            <person name="Yadav S."/>
            <person name="Hopmans E.C."/>
            <person name="Dutilh B.E."/>
            <person name="Sinninghe Damste J.S."/>
        </authorList>
    </citation>
    <scope>NUCLEOTIDE SEQUENCE [LARGE SCALE GENOMIC DNA]</scope>
    <source>
        <strain evidence="2">NIOZ-UU27</strain>
    </source>
</reference>
<evidence type="ECO:0000256" key="1">
    <source>
        <dbReference type="SAM" id="Phobius"/>
    </source>
</evidence>
<dbReference type="GO" id="GO:0005886">
    <property type="term" value="C:plasma membrane"/>
    <property type="evidence" value="ECO:0007669"/>
    <property type="project" value="TreeGrafter"/>
</dbReference>
<dbReference type="SUPFAM" id="SSF82714">
    <property type="entry name" value="Multidrug efflux transporter AcrB TolC docking domain, DN and DC subdomains"/>
    <property type="match status" value="2"/>
</dbReference>
<sequence length="1016" mass="113037">MNITEWAIRNKTTVMIFSLFIVLGGIFVYFDMGKLKNPTFTIQTAVVITEYPGATAEEVELQVTEVIEKAAQKLGSLKHVRSMSQPNVSTVFVDIQDSYPPEAMPQIWNNLRERIHNTKGLLPKGAGPSQVIDHFGETYGVFLALSGAGFSYEELRRYAEYMQKRLKGCDDVSEVKLFGIQPQQIVVELSRTRMATLGIHPDDIINSLQTQNLLTYSGSLNAHRQRVSLMPTGNFQTVEDIRKLVVSGANGRQQVYLGDMALIERRYQDPPQVLFRHNGKPAIGIGISTVIHGNAVNMGNAVEKKLKEMTAHMPAGLTLDIINYQSREVMDSIKDFITSLLEAIAIVLGVLLVSLGFRSALVITNGLIVNICGTFLIMYWLGIDLQLVSVCSLILVLGMLVDDSVVVTDNVMVRLREGNLATDRACVDAARATGWPQIVATAVAVASFLPIDLAQSSTGQFCKTLFDVVAIALAISWLQAMTIVPVIGGKILKPSKQKKAKEPYQSPFYKVYRFLLNNALRFRWLTVLAMAGLLFLAVWGSQFLKQLYMLPADRAQYQINYWLPEGTRIERTSADLEKLGKELRSWPEIESITTTVGSGPLRFLLTFTPQQQHACYGMIIVNTHSPDDVNDLVERTRAYIVAHYPDADPFVAPFNESGGPDYQVEARFSGDDPEVLRALSEKARKIMAEHPKAKNIRDNWRNRIPVWMPEFSQIDARQQSISRPNLSDALLRLTDGIPIGQFREGDRLIPILVRAPRAERTLTSDLDNVPVWGNGSESRPLASLITGHEVQMHEAMIWHYDRIRTVTVQCNPKGSFTVVKLRNELAPKIEAIPLPPGYTLSWGGMFEFANESNQSVYAQVPLAVALMLVFVVLLFNGVRQCLIIILTLPLSIIGITAGLLLTNKGFDFMAMLGTLSLIGMMIRNKVILIGEIDQWIARGTDRYQAVIQASITRVRPVLITACTTTLGMISLVNDNLFGSIAVTIMGGLMFATILTLVFIPTLYVIFFRIRASEKRA</sequence>
<feature type="transmembrane region" description="Helical" evidence="1">
    <location>
        <begin position="362"/>
        <end position="381"/>
    </location>
</feature>
<dbReference type="Pfam" id="PF00873">
    <property type="entry name" value="ACR_tran"/>
    <property type="match status" value="1"/>
</dbReference>
<dbReference type="PRINTS" id="PR00702">
    <property type="entry name" value="ACRIFLAVINRP"/>
</dbReference>
<proteinExistence type="predicted"/>
<dbReference type="GO" id="GO:0042910">
    <property type="term" value="F:xenobiotic transmembrane transporter activity"/>
    <property type="evidence" value="ECO:0007669"/>
    <property type="project" value="TreeGrafter"/>
</dbReference>
<feature type="transmembrane region" description="Helical" evidence="1">
    <location>
        <begin position="908"/>
        <end position="932"/>
    </location>
</feature>
<evidence type="ECO:0000313" key="2">
    <source>
        <dbReference type="EMBL" id="MBC8179282.1"/>
    </source>
</evidence>
<feature type="transmembrane region" description="Helical" evidence="1">
    <location>
        <begin position="12"/>
        <end position="30"/>
    </location>
</feature>
<feature type="transmembrane region" description="Helical" evidence="1">
    <location>
        <begin position="953"/>
        <end position="972"/>
    </location>
</feature>
<dbReference type="PANTHER" id="PTHR32063:SF18">
    <property type="entry name" value="CATION EFFLUX SYSTEM PROTEIN"/>
    <property type="match status" value="1"/>
</dbReference>
<keyword evidence="1" id="KW-0812">Transmembrane</keyword>
<dbReference type="PANTHER" id="PTHR32063">
    <property type="match status" value="1"/>
</dbReference>
<feature type="transmembrane region" description="Helical" evidence="1">
    <location>
        <begin position="522"/>
        <end position="540"/>
    </location>
</feature>
<organism evidence="2 3">
    <name type="scientific">Candidatus Desulfacyla euxinica</name>
    <dbReference type="NCBI Taxonomy" id="2841693"/>
    <lineage>
        <taxon>Bacteria</taxon>
        <taxon>Deltaproteobacteria</taxon>
        <taxon>Candidatus Desulfacyla</taxon>
    </lineage>
</organism>
<dbReference type="Gene3D" id="1.20.1640.10">
    <property type="entry name" value="Multidrug efflux transporter AcrB transmembrane domain"/>
    <property type="match status" value="2"/>
</dbReference>
<comment type="caution">
    <text evidence="2">The sequence shown here is derived from an EMBL/GenBank/DDBJ whole genome shotgun (WGS) entry which is preliminary data.</text>
</comment>
<dbReference type="SUPFAM" id="SSF82693">
    <property type="entry name" value="Multidrug efflux transporter AcrB pore domain, PN1, PN2, PC1 and PC2 subdomains"/>
    <property type="match status" value="3"/>
</dbReference>
<dbReference type="InterPro" id="IPR027463">
    <property type="entry name" value="AcrB_DN_DC_subdom"/>
</dbReference>
<protein>
    <submittedName>
        <fullName evidence="2">Efflux RND transporter permease subunit</fullName>
    </submittedName>
</protein>
<dbReference type="Gene3D" id="3.30.2090.10">
    <property type="entry name" value="Multidrug efflux transporter AcrB TolC docking domain, DN and DC subdomains"/>
    <property type="match status" value="2"/>
</dbReference>
<feature type="transmembrane region" description="Helical" evidence="1">
    <location>
        <begin position="978"/>
        <end position="1006"/>
    </location>
</feature>
<dbReference type="InterPro" id="IPR001036">
    <property type="entry name" value="Acrflvin-R"/>
</dbReference>
<feature type="transmembrane region" description="Helical" evidence="1">
    <location>
        <begin position="387"/>
        <end position="408"/>
    </location>
</feature>
<gene>
    <name evidence="2" type="ORF">H8E19_17910</name>
</gene>
<keyword evidence="1" id="KW-1133">Transmembrane helix</keyword>